<dbReference type="GO" id="GO:0006788">
    <property type="term" value="P:heme oxidation"/>
    <property type="evidence" value="ECO:0007669"/>
    <property type="project" value="InterPro"/>
</dbReference>
<keyword evidence="4" id="KW-0408">Iron</keyword>
<evidence type="ECO:0000256" key="5">
    <source>
        <dbReference type="SAM" id="MobiDB-lite"/>
    </source>
</evidence>
<accession>D7FK52</accession>
<dbReference type="STRING" id="2880.D7FK52"/>
<dbReference type="InterPro" id="IPR016951">
    <property type="entry name" value="Haem_Oase_decyc_pln"/>
</dbReference>
<dbReference type="InterPro" id="IPR016084">
    <property type="entry name" value="Haem_Oase-like_multi-hlx"/>
</dbReference>
<dbReference type="Proteomes" id="UP000002630">
    <property type="component" value="Linkage Group LG22"/>
</dbReference>
<organism evidence="6 7">
    <name type="scientific">Ectocarpus siliculosus</name>
    <name type="common">Brown alga</name>
    <name type="synonym">Conferva siliculosa</name>
    <dbReference type="NCBI Taxonomy" id="2880"/>
    <lineage>
        <taxon>Eukaryota</taxon>
        <taxon>Sar</taxon>
        <taxon>Stramenopiles</taxon>
        <taxon>Ochrophyta</taxon>
        <taxon>PX clade</taxon>
        <taxon>Phaeophyceae</taxon>
        <taxon>Ectocarpales</taxon>
        <taxon>Ectocarpaceae</taxon>
        <taxon>Ectocarpus</taxon>
    </lineage>
</organism>
<feature type="compositionally biased region" description="Basic and acidic residues" evidence="5">
    <location>
        <begin position="81"/>
        <end position="90"/>
    </location>
</feature>
<proteinExistence type="predicted"/>
<dbReference type="GO" id="GO:0004392">
    <property type="term" value="F:heme oxygenase (decyclizing) activity"/>
    <property type="evidence" value="ECO:0007669"/>
    <property type="project" value="InterPro"/>
</dbReference>
<keyword evidence="3" id="KW-0560">Oxidoreductase</keyword>
<dbReference type="eggNOG" id="KOG4480">
    <property type="taxonomic scope" value="Eukaryota"/>
</dbReference>
<gene>
    <name evidence="6" type="primary">HY1</name>
    <name evidence="6" type="ORF">Esi_0140_0061</name>
</gene>
<dbReference type="CDD" id="cd19165">
    <property type="entry name" value="HemeO"/>
    <property type="match status" value="1"/>
</dbReference>
<evidence type="ECO:0000313" key="6">
    <source>
        <dbReference type="EMBL" id="CBJ29262.1"/>
    </source>
</evidence>
<evidence type="ECO:0000256" key="4">
    <source>
        <dbReference type="ARBA" id="ARBA00023004"/>
    </source>
</evidence>
<dbReference type="InParanoid" id="D7FK52"/>
<feature type="region of interest" description="Disordered" evidence="5">
    <location>
        <begin position="118"/>
        <end position="138"/>
    </location>
</feature>
<dbReference type="PANTHER" id="PTHR35703">
    <property type="entry name" value="HEME OXYGENASE 1, CHLOROPLASTIC-RELATED"/>
    <property type="match status" value="1"/>
</dbReference>
<evidence type="ECO:0000313" key="7">
    <source>
        <dbReference type="Proteomes" id="UP000002630"/>
    </source>
</evidence>
<dbReference type="PANTHER" id="PTHR35703:SF2">
    <property type="entry name" value="HEME OXYGENASE 1, CHLOROPLASTIC-RELATED"/>
    <property type="match status" value="1"/>
</dbReference>
<evidence type="ECO:0000256" key="1">
    <source>
        <dbReference type="ARBA" id="ARBA00022617"/>
    </source>
</evidence>
<name>D7FK52_ECTSI</name>
<dbReference type="OrthoDB" id="652091at2759"/>
<dbReference type="SUPFAM" id="SSF48613">
    <property type="entry name" value="Heme oxygenase-like"/>
    <property type="match status" value="1"/>
</dbReference>
<keyword evidence="2" id="KW-0479">Metal-binding</keyword>
<keyword evidence="7" id="KW-1185">Reference proteome</keyword>
<dbReference type="GO" id="GO:0046872">
    <property type="term" value="F:metal ion binding"/>
    <property type="evidence" value="ECO:0007669"/>
    <property type="project" value="UniProtKB-KW"/>
</dbReference>
<feature type="region of interest" description="Disordered" evidence="5">
    <location>
        <begin position="76"/>
        <end position="106"/>
    </location>
</feature>
<keyword evidence="1" id="KW-0349">Heme</keyword>
<evidence type="ECO:0000256" key="2">
    <source>
        <dbReference type="ARBA" id="ARBA00022723"/>
    </source>
</evidence>
<sequence>MRVLSTATAVLAFERGTVTTSSAFQVLVPSSGSGRSTAAARRSSSNKAFPWAASSFRRRAAAVPLWCTSQTTDVAATAEGKGAKKEEGRGHGHGGGVKPKTDKNSFVQWDMRRAAMKLHTRDQSPKEGKQENKGTKFSDWKPSRRGYLQFLVDSKVVYEALEEACGSDPRLAEFRNTGLERTEALTKDIAWMLEAYPDSWAEGGGGDGKAPSPTENALEYASFLREKVASTLPGFMCHYYNHYFAHTAGGRMIGRKVAESALGVFFKHVSAFPFRSDSCLDGRTLEFYQWGSDDVKVLLDGVRVKIDAMAKGWSEEEKEACVSETARTFNLRVFFVGRMVLVRGMASLWGRGEEVRIFLERTACVADLGLIFVLCTMLTDESGGNESSMLFLRVIEYDGVSPFLDPCPLACGRARAPRLCVASCSSQ</sequence>
<dbReference type="EMBL" id="FN648001">
    <property type="protein sequence ID" value="CBJ29262.1"/>
    <property type="molecule type" value="Genomic_DNA"/>
</dbReference>
<dbReference type="AlphaFoldDB" id="D7FK52"/>
<dbReference type="Gene3D" id="1.20.910.10">
    <property type="entry name" value="Heme oxygenase-like"/>
    <property type="match status" value="1"/>
</dbReference>
<protein>
    <submittedName>
        <fullName evidence="6">Heme oxygenase 1</fullName>
    </submittedName>
</protein>
<reference evidence="6 7" key="1">
    <citation type="journal article" date="2010" name="Nature">
        <title>The Ectocarpus genome and the independent evolution of multicellularity in brown algae.</title>
        <authorList>
            <person name="Cock J.M."/>
            <person name="Sterck L."/>
            <person name="Rouze P."/>
            <person name="Scornet D."/>
            <person name="Allen A.E."/>
            <person name="Amoutzias G."/>
            <person name="Anthouard V."/>
            <person name="Artiguenave F."/>
            <person name="Aury J.M."/>
            <person name="Badger J.H."/>
            <person name="Beszteri B."/>
            <person name="Billiau K."/>
            <person name="Bonnet E."/>
            <person name="Bothwell J.H."/>
            <person name="Bowler C."/>
            <person name="Boyen C."/>
            <person name="Brownlee C."/>
            <person name="Carrano C.J."/>
            <person name="Charrier B."/>
            <person name="Cho G.Y."/>
            <person name="Coelho S.M."/>
            <person name="Collen J."/>
            <person name="Corre E."/>
            <person name="Da Silva C."/>
            <person name="Delage L."/>
            <person name="Delaroque N."/>
            <person name="Dittami S.M."/>
            <person name="Doulbeau S."/>
            <person name="Elias M."/>
            <person name="Farnham G."/>
            <person name="Gachon C.M."/>
            <person name="Gschloessl B."/>
            <person name="Heesch S."/>
            <person name="Jabbari K."/>
            <person name="Jubin C."/>
            <person name="Kawai H."/>
            <person name="Kimura K."/>
            <person name="Kloareg B."/>
            <person name="Kupper F.C."/>
            <person name="Lang D."/>
            <person name="Le Bail A."/>
            <person name="Leblanc C."/>
            <person name="Lerouge P."/>
            <person name="Lohr M."/>
            <person name="Lopez P.J."/>
            <person name="Martens C."/>
            <person name="Maumus F."/>
            <person name="Michel G."/>
            <person name="Miranda-Saavedra D."/>
            <person name="Morales J."/>
            <person name="Moreau H."/>
            <person name="Motomura T."/>
            <person name="Nagasato C."/>
            <person name="Napoli C.A."/>
            <person name="Nelson D.R."/>
            <person name="Nyvall-Collen P."/>
            <person name="Peters A.F."/>
            <person name="Pommier C."/>
            <person name="Potin P."/>
            <person name="Poulain J."/>
            <person name="Quesneville H."/>
            <person name="Read B."/>
            <person name="Rensing S.A."/>
            <person name="Ritter A."/>
            <person name="Rousvoal S."/>
            <person name="Samanta M."/>
            <person name="Samson G."/>
            <person name="Schroeder D.C."/>
            <person name="Segurens B."/>
            <person name="Strittmatter M."/>
            <person name="Tonon T."/>
            <person name="Tregear J.W."/>
            <person name="Valentin K."/>
            <person name="von Dassow P."/>
            <person name="Yamagishi T."/>
            <person name="Van de Peer Y."/>
            <person name="Wincker P."/>
        </authorList>
    </citation>
    <scope>NUCLEOTIDE SEQUENCE [LARGE SCALE GENOMIC DNA]</scope>
    <source>
        <strain evidence="7">Ec32 / CCAP1310/4</strain>
    </source>
</reference>
<feature type="compositionally biased region" description="Basic and acidic residues" evidence="5">
    <location>
        <begin position="119"/>
        <end position="138"/>
    </location>
</feature>
<evidence type="ECO:0000256" key="3">
    <source>
        <dbReference type="ARBA" id="ARBA00023002"/>
    </source>
</evidence>
<dbReference type="EMBL" id="FN649747">
    <property type="protein sequence ID" value="CBJ29262.1"/>
    <property type="molecule type" value="Genomic_DNA"/>
</dbReference>
<dbReference type="InterPro" id="IPR002051">
    <property type="entry name" value="Haem_Oase"/>
</dbReference>